<evidence type="ECO:0000256" key="1">
    <source>
        <dbReference type="ARBA" id="ARBA00022553"/>
    </source>
</evidence>
<feature type="disulfide bond" evidence="4">
    <location>
        <begin position="311"/>
        <end position="360"/>
    </location>
</feature>
<dbReference type="PRINTS" id="PR00113">
    <property type="entry name" value="ALKPHPHTASE"/>
</dbReference>
<dbReference type="PANTHER" id="PTHR11596:SF5">
    <property type="entry name" value="ALKALINE PHOSPHATASE"/>
    <property type="match status" value="1"/>
</dbReference>
<protein>
    <submittedName>
        <fullName evidence="9">Alkaline phosphatase</fullName>
        <ecNumber evidence="9">3.1.3.1</ecNumber>
    </submittedName>
</protein>
<dbReference type="InterPro" id="IPR001952">
    <property type="entry name" value="Alkaline_phosphatase"/>
</dbReference>
<keyword evidence="3" id="KW-0862">Zinc</keyword>
<feature type="chain" id="PRO_5030893545" evidence="8">
    <location>
        <begin position="36"/>
        <end position="633"/>
    </location>
</feature>
<keyword evidence="7" id="KW-0812">Transmembrane</keyword>
<feature type="binding site" evidence="3">
    <location>
        <position position="394"/>
    </location>
    <ligand>
        <name>Zn(2+)</name>
        <dbReference type="ChEBI" id="CHEBI:29105"/>
        <label>2</label>
    </ligand>
</feature>
<dbReference type="AlphaFoldDB" id="A0A7W5CIE4"/>
<keyword evidence="1" id="KW-0597">Phosphoprotein</keyword>
<feature type="compositionally biased region" description="Low complexity" evidence="6">
    <location>
        <begin position="568"/>
        <end position="583"/>
    </location>
</feature>
<feature type="active site" description="Phosphoserine intermediate" evidence="2">
    <location>
        <position position="125"/>
    </location>
</feature>
<proteinExistence type="inferred from homology"/>
<keyword evidence="7" id="KW-0472">Membrane</keyword>
<feature type="binding site" evidence="3">
    <location>
        <position position="75"/>
    </location>
    <ligand>
        <name>Mg(2+)</name>
        <dbReference type="ChEBI" id="CHEBI:18420"/>
    </ligand>
</feature>
<feature type="binding site" evidence="3">
    <location>
        <position position="351"/>
    </location>
    <ligand>
        <name>Zn(2+)</name>
        <dbReference type="ChEBI" id="CHEBI:29105"/>
        <label>2</label>
    </ligand>
</feature>
<dbReference type="EMBL" id="JACHXY010000002">
    <property type="protein sequence ID" value="MBB3158283.1"/>
    <property type="molecule type" value="Genomic_DNA"/>
</dbReference>
<dbReference type="GO" id="GO:0004035">
    <property type="term" value="F:alkaline phosphatase activity"/>
    <property type="evidence" value="ECO:0007669"/>
    <property type="project" value="UniProtKB-EC"/>
</dbReference>
<dbReference type="NCBIfam" id="NF007810">
    <property type="entry name" value="PRK10518.1"/>
    <property type="match status" value="1"/>
</dbReference>
<accession>A0A7W5CIE4</accession>
<dbReference type="RefSeq" id="WP_183419732.1">
    <property type="nucleotide sequence ID" value="NZ_JACHXY010000002.1"/>
</dbReference>
<keyword evidence="9" id="KW-0378">Hydrolase</keyword>
<feature type="disulfide bond" evidence="4">
    <location>
        <begin position="191"/>
        <end position="201"/>
    </location>
</feature>
<keyword evidence="3" id="KW-0460">Magnesium</keyword>
<evidence type="ECO:0000256" key="4">
    <source>
        <dbReference type="PIRSR" id="PIRSR601952-3"/>
    </source>
</evidence>
<keyword evidence="7" id="KW-1133">Transmembrane helix</keyword>
<comment type="caution">
    <text evidence="9">The sequence shown here is derived from an EMBL/GenBank/DDBJ whole genome shotgun (WGS) entry which is preliminary data.</text>
</comment>
<evidence type="ECO:0000256" key="7">
    <source>
        <dbReference type="SAM" id="Phobius"/>
    </source>
</evidence>
<dbReference type="SMART" id="SM00098">
    <property type="entry name" value="alkPPc"/>
    <property type="match status" value="1"/>
</dbReference>
<keyword evidence="8" id="KW-0732">Signal</keyword>
<dbReference type="Pfam" id="PF00245">
    <property type="entry name" value="Alk_phosphatase"/>
    <property type="match status" value="1"/>
</dbReference>
<feature type="signal peptide" evidence="8">
    <location>
        <begin position="1"/>
        <end position="35"/>
    </location>
</feature>
<comment type="cofactor">
    <cofactor evidence="3">
        <name>Zn(2+)</name>
        <dbReference type="ChEBI" id="CHEBI:29105"/>
    </cofactor>
    <text evidence="3">Binds 2 Zn(2+) ions.</text>
</comment>
<feature type="binding site" evidence="3">
    <location>
        <position position="75"/>
    </location>
    <ligand>
        <name>Zn(2+)</name>
        <dbReference type="ChEBI" id="CHEBI:29105"/>
        <label>2</label>
    </ligand>
</feature>
<dbReference type="Proteomes" id="UP000543579">
    <property type="component" value="Unassembled WGS sequence"/>
</dbReference>
<feature type="binding site" evidence="3">
    <location>
        <position position="178"/>
    </location>
    <ligand>
        <name>Mg(2+)</name>
        <dbReference type="ChEBI" id="CHEBI:18420"/>
    </ligand>
</feature>
<feature type="binding site" evidence="3">
    <location>
        <position position="393"/>
    </location>
    <ligand>
        <name>Zn(2+)</name>
        <dbReference type="ChEBI" id="CHEBI:29105"/>
        <label>2</label>
    </ligand>
</feature>
<feature type="transmembrane region" description="Helical" evidence="7">
    <location>
        <begin position="602"/>
        <end position="622"/>
    </location>
</feature>
<dbReference type="Gene3D" id="3.40.720.10">
    <property type="entry name" value="Alkaline Phosphatase, subunit A"/>
    <property type="match status" value="1"/>
</dbReference>
<gene>
    <name evidence="9" type="ORF">FHS07_001979</name>
</gene>
<evidence type="ECO:0000256" key="2">
    <source>
        <dbReference type="PIRSR" id="PIRSR601952-1"/>
    </source>
</evidence>
<feature type="binding site" evidence="3">
    <location>
        <position position="346"/>
    </location>
    <ligand>
        <name>Mg(2+)</name>
        <dbReference type="ChEBI" id="CHEBI:18420"/>
    </ligand>
</feature>
<evidence type="ECO:0000256" key="6">
    <source>
        <dbReference type="SAM" id="MobiDB-lite"/>
    </source>
</evidence>
<evidence type="ECO:0000256" key="3">
    <source>
        <dbReference type="PIRSR" id="PIRSR601952-2"/>
    </source>
</evidence>
<evidence type="ECO:0000313" key="10">
    <source>
        <dbReference type="Proteomes" id="UP000543579"/>
    </source>
</evidence>
<sequence>MDSRTSRRLRAAAASVAVALAASTSLGLLAAPALAATPDITEHGGAARNDGDMTDALRESIVDGPAKNVILLIGDGMGDSEITVARDYAEGAAGRFAGIDALPLTGQYTTYSIDEAGKPNYASESASTASAWSTGTKTANGRLSVDVSNAPQATLLEIAKANGLKTGNVSTAEIQDATPGAQIAHISARGCYGPEQTSKNCSAEALENGGLGSISEQLLNVRPDVTLGGGAASFAQTAKAGPWMGQTLSDQARDRGYALVKDAAGLEAITTADADQPLLGLFSEGNFPVRWNGPAATDLTVGGELPAPVSCTENPDRLATGLSLASLTSKAIDLLDNDNGFFLQVEGASIDKQDHAANACGQIGETVDLDEAVQVALEFARTQGDTLVVVTADHAHTSQIVGSAIPGLNTHLLTADGQPLIVAYGTSPAGGSQQHTGSQVRIAGYGPGAANVVGLTDQTDLFFTAANGLALSQNLAALSGQATVSVPAEVRPGDPLTVAADGFAADWQLSGTASTTGDLGQRDALRGSANFTTTAPTAEGTYEVTVSGAQTGVVKTASFRVSASAAPALTTTPTPLPSPTAGAGAAGAGQNGNGSPLAMTGAALPLGALVLAVGLLAVGVTLRLRRRRRTEFV</sequence>
<feature type="binding site" evidence="3">
    <location>
        <position position="176"/>
    </location>
    <ligand>
        <name>Mg(2+)</name>
        <dbReference type="ChEBI" id="CHEBI:18420"/>
    </ligand>
</feature>
<evidence type="ECO:0000256" key="5">
    <source>
        <dbReference type="RuleBase" id="RU003946"/>
    </source>
</evidence>
<dbReference type="PANTHER" id="PTHR11596">
    <property type="entry name" value="ALKALINE PHOSPHATASE"/>
    <property type="match status" value="1"/>
</dbReference>
<dbReference type="SUPFAM" id="SSF53649">
    <property type="entry name" value="Alkaline phosphatase-like"/>
    <property type="match status" value="1"/>
</dbReference>
<keyword evidence="4" id="KW-1015">Disulfide bond</keyword>
<comment type="cofactor">
    <cofactor evidence="3">
        <name>Mg(2+)</name>
        <dbReference type="ChEBI" id="CHEBI:18420"/>
    </cofactor>
    <text evidence="3">Binds 1 Mg(2+) ion.</text>
</comment>
<dbReference type="CDD" id="cd16012">
    <property type="entry name" value="ALP"/>
    <property type="match status" value="1"/>
</dbReference>
<keyword evidence="3" id="KW-0479">Metal-binding</keyword>
<feature type="binding site" evidence="3">
    <location>
        <position position="435"/>
    </location>
    <ligand>
        <name>Zn(2+)</name>
        <dbReference type="ChEBI" id="CHEBI:29105"/>
        <label>2</label>
    </ligand>
</feature>
<dbReference type="GO" id="GO:0046872">
    <property type="term" value="F:metal ion binding"/>
    <property type="evidence" value="ECO:0007669"/>
    <property type="project" value="UniProtKB-KW"/>
</dbReference>
<feature type="region of interest" description="Disordered" evidence="6">
    <location>
        <begin position="568"/>
        <end position="591"/>
    </location>
</feature>
<comment type="similarity">
    <text evidence="5">Belongs to the alkaline phosphatase family.</text>
</comment>
<evidence type="ECO:0000313" key="9">
    <source>
        <dbReference type="EMBL" id="MBB3158283.1"/>
    </source>
</evidence>
<name>A0A7W5CIE4_9MICO</name>
<dbReference type="EC" id="3.1.3.1" evidence="9"/>
<evidence type="ECO:0000256" key="8">
    <source>
        <dbReference type="SAM" id="SignalP"/>
    </source>
</evidence>
<feature type="binding site" evidence="3">
    <location>
        <position position="355"/>
    </location>
    <ligand>
        <name>Zn(2+)</name>
        <dbReference type="ChEBI" id="CHEBI:29105"/>
        <label>2</label>
    </ligand>
</feature>
<dbReference type="InterPro" id="IPR017850">
    <property type="entry name" value="Alkaline_phosphatase_core_sf"/>
</dbReference>
<organism evidence="9 10">
    <name type="scientific">Microbacterium proteolyticum</name>
    <dbReference type="NCBI Taxonomy" id="1572644"/>
    <lineage>
        <taxon>Bacteria</taxon>
        <taxon>Bacillati</taxon>
        <taxon>Actinomycetota</taxon>
        <taxon>Actinomycetes</taxon>
        <taxon>Micrococcales</taxon>
        <taxon>Microbacteriaceae</taxon>
        <taxon>Microbacterium</taxon>
    </lineage>
</organism>
<reference evidence="9 10" key="1">
    <citation type="submission" date="2020-08" db="EMBL/GenBank/DDBJ databases">
        <title>Genomic Encyclopedia of Type Strains, Phase III (KMG-III): the genomes of soil and plant-associated and newly described type strains.</title>
        <authorList>
            <person name="Whitman W."/>
        </authorList>
    </citation>
    <scope>NUCLEOTIDE SEQUENCE [LARGE SCALE GENOMIC DNA]</scope>
    <source>
        <strain evidence="9 10">CECT 8356</strain>
    </source>
</reference>